<protein>
    <recommendedName>
        <fullName evidence="2">Reverse transcriptase domain-containing protein</fullName>
    </recommendedName>
</protein>
<accession>A0A8S0Z6A6</accession>
<dbReference type="GO" id="GO:0071897">
    <property type="term" value="P:DNA biosynthetic process"/>
    <property type="evidence" value="ECO:0007669"/>
    <property type="project" value="UniProtKB-ARBA"/>
</dbReference>
<evidence type="ECO:0000256" key="1">
    <source>
        <dbReference type="SAM" id="MobiDB-lite"/>
    </source>
</evidence>
<name>A0A8S0Z6A6_ARCPL</name>
<feature type="compositionally biased region" description="Low complexity" evidence="1">
    <location>
        <begin position="185"/>
        <end position="200"/>
    </location>
</feature>
<dbReference type="PROSITE" id="PS50878">
    <property type="entry name" value="RT_POL"/>
    <property type="match status" value="1"/>
</dbReference>
<comment type="caution">
    <text evidence="3">The sequence shown here is derived from an EMBL/GenBank/DDBJ whole genome shotgun (WGS) entry which is preliminary data.</text>
</comment>
<dbReference type="CDD" id="cd01650">
    <property type="entry name" value="RT_nLTR_like"/>
    <property type="match status" value="1"/>
</dbReference>
<dbReference type="Pfam" id="PF00078">
    <property type="entry name" value="RVT_1"/>
    <property type="match status" value="1"/>
</dbReference>
<feature type="compositionally biased region" description="Basic and acidic residues" evidence="1">
    <location>
        <begin position="141"/>
        <end position="153"/>
    </location>
</feature>
<proteinExistence type="predicted"/>
<feature type="compositionally biased region" description="Low complexity" evidence="1">
    <location>
        <begin position="328"/>
        <end position="337"/>
    </location>
</feature>
<reference evidence="3 4" key="1">
    <citation type="submission" date="2020-04" db="EMBL/GenBank/DDBJ databases">
        <authorList>
            <person name="Wallbank WR R."/>
            <person name="Pardo Diaz C."/>
            <person name="Kozak K."/>
            <person name="Martin S."/>
            <person name="Jiggins C."/>
            <person name="Moest M."/>
            <person name="Warren A I."/>
            <person name="Byers J.R.P. K."/>
            <person name="Montejo-Kovacevich G."/>
            <person name="Yen C E."/>
        </authorList>
    </citation>
    <scope>NUCLEOTIDE SEQUENCE [LARGE SCALE GENOMIC DNA]</scope>
</reference>
<feature type="compositionally biased region" description="Basic residues" evidence="1">
    <location>
        <begin position="131"/>
        <end position="140"/>
    </location>
</feature>
<organism evidence="3 4">
    <name type="scientific">Arctia plantaginis</name>
    <name type="common">Wood tiger moth</name>
    <name type="synonym">Phalaena plantaginis</name>
    <dbReference type="NCBI Taxonomy" id="874455"/>
    <lineage>
        <taxon>Eukaryota</taxon>
        <taxon>Metazoa</taxon>
        <taxon>Ecdysozoa</taxon>
        <taxon>Arthropoda</taxon>
        <taxon>Hexapoda</taxon>
        <taxon>Insecta</taxon>
        <taxon>Pterygota</taxon>
        <taxon>Neoptera</taxon>
        <taxon>Endopterygota</taxon>
        <taxon>Lepidoptera</taxon>
        <taxon>Glossata</taxon>
        <taxon>Ditrysia</taxon>
        <taxon>Noctuoidea</taxon>
        <taxon>Erebidae</taxon>
        <taxon>Arctiinae</taxon>
        <taxon>Arctia</taxon>
    </lineage>
</organism>
<feature type="domain" description="Reverse transcriptase" evidence="2">
    <location>
        <begin position="464"/>
        <end position="742"/>
    </location>
</feature>
<evidence type="ECO:0000259" key="2">
    <source>
        <dbReference type="PROSITE" id="PS50878"/>
    </source>
</evidence>
<dbReference type="AlphaFoldDB" id="A0A8S0Z6A6"/>
<feature type="region of interest" description="Disordered" evidence="1">
    <location>
        <begin position="115"/>
        <end position="155"/>
    </location>
</feature>
<sequence length="1211" mass="133032">MAAEPIDKIVLNGSTVTILLPIKNEELARCPICMDARYRGATKIENFNRHVKQHHDGTTVVYACWSCGFTAPVGKRYPRKIVSQHCVECVPQIQQVRTGRVDVARRNNIRQELFPAPAPAPMADGGAAGQRRQRQLRRHNAGHDPVPERDRVASRRHAVSIIESSSSVTEPLDRHLGEHEATASLTLPRTGPGTGAAAPPAREDGSSGSTPFSAPTAEDTAMQQDNNSAAARVVDRLASPRRAESDDAARAPSTPARPRRVGHGDAAHIAAEDMERGATERSCTAGQRALAAEINNIHDLEQLEVVMPGVVAFLGRFARVGGVGGSPGRRTTAARTRAGPRDEGERIQAAKHIQRLYRNKRKTAVQRILAGDNNICNIDLRTVENHFHRLAAPRDGEDSWPPVLVQADPMPESDDRLCAPFTEGEITDCLKRRTDTSPGPDGIKYSDLRRADPESRVLTALFNAVWRIEAAPSTWGAANTILLHKKGDVDQINNWRPISLGNTVPKLFAAILSTRLKSWGTANGRFSSSQKGFLSFEGCFEHNFVLQEAIRDVRRRGGELVVAWLDLTSAFDSIPHSSIRRALEGHGLPLRVRHVIASLYSNMTTSVRVASGSTAPIHIESGVRQGCPLSPDIFNLTIEVLLRGLAGLNEGYVLEGRRYNSLFYADDGALLADSPEGMRRLLEAAESGARAVGIEFNPSKCATIHIVGGRGGGARPTVFNIQGTPMRALADEEAYEHLGIPTGYQVRQTPVGTVRDLLEDAKKIGDSLLAPWQKLDAVGTFLLPRLDFIMQGATMEKEYLTAVDRAVRRLAKEWLYLPQRASAELVYLPPSRGGGGLLPLADLHDVLTVAHSYRLLNARDHAVRSLTEALLKRTTSDRLGRSAGGDDIARYLSGDTGLPPSGAGTSFWARVRVASTNLKKKIGLRWQWHPDKETLGLKCGGDGEALLPEDSRRVANVLRRGVSAHYAGKLLAKRDQGKVFEVTKRSVASNHFLRTGRNIRFCDWRFIHRARLNVLPLNAAVRGIPGLDKSCRRCGDDLESLPHVLNHCGPHAAARQMRHNGVQNRLVRAARCVGNITINRSVTGAHGAAAVMRPDIVVRDETTRRINIVDVCVPFENRTEAFRAARREKLAKYAPLAEQLVEQGYTTRIETFMVGALGGWDAHNETVIKLLGISKRYAGMMRRLMISEVVRWSRDIYVEHVSGVRQYRVDQ</sequence>
<evidence type="ECO:0000313" key="4">
    <source>
        <dbReference type="Proteomes" id="UP000494256"/>
    </source>
</evidence>
<feature type="region of interest" description="Disordered" evidence="1">
    <location>
        <begin position="324"/>
        <end position="343"/>
    </location>
</feature>
<dbReference type="PANTHER" id="PTHR19446">
    <property type="entry name" value="REVERSE TRANSCRIPTASES"/>
    <property type="match status" value="1"/>
</dbReference>
<dbReference type="PROSITE" id="PS00028">
    <property type="entry name" value="ZINC_FINGER_C2H2_1"/>
    <property type="match status" value="1"/>
</dbReference>
<dbReference type="InterPro" id="IPR013087">
    <property type="entry name" value="Znf_C2H2_type"/>
</dbReference>
<evidence type="ECO:0000313" key="3">
    <source>
        <dbReference type="EMBL" id="CAB3228107.1"/>
    </source>
</evidence>
<feature type="region of interest" description="Disordered" evidence="1">
    <location>
        <begin position="181"/>
        <end position="264"/>
    </location>
</feature>
<dbReference type="InterPro" id="IPR000477">
    <property type="entry name" value="RT_dom"/>
</dbReference>
<dbReference type="EMBL" id="CADEBD010000281">
    <property type="protein sequence ID" value="CAB3228107.1"/>
    <property type="molecule type" value="Genomic_DNA"/>
</dbReference>
<dbReference type="SUPFAM" id="SSF56672">
    <property type="entry name" value="DNA/RNA polymerases"/>
    <property type="match status" value="1"/>
</dbReference>
<dbReference type="Proteomes" id="UP000494256">
    <property type="component" value="Unassembled WGS sequence"/>
</dbReference>
<dbReference type="InterPro" id="IPR043502">
    <property type="entry name" value="DNA/RNA_pol_sf"/>
</dbReference>
<gene>
    <name evidence="3" type="ORF">APLA_LOCUS3367</name>
</gene>
<dbReference type="OrthoDB" id="7474198at2759"/>